<feature type="transmembrane region" description="Helical" evidence="1">
    <location>
        <begin position="77"/>
        <end position="99"/>
    </location>
</feature>
<dbReference type="AlphaFoldDB" id="A0A2V3IEX5"/>
<reference evidence="3 4" key="1">
    <citation type="journal article" date="2018" name="Mol. Biol. Evol.">
        <title>Analysis of the draft genome of the red seaweed Gracilariopsis chorda provides insights into genome size evolution in Rhodophyta.</title>
        <authorList>
            <person name="Lee J."/>
            <person name="Yang E.C."/>
            <person name="Graf L."/>
            <person name="Yang J.H."/>
            <person name="Qiu H."/>
            <person name="Zel Zion U."/>
            <person name="Chan C.X."/>
            <person name="Stephens T.G."/>
            <person name="Weber A.P.M."/>
            <person name="Boo G.H."/>
            <person name="Boo S.M."/>
            <person name="Kim K.M."/>
            <person name="Shin Y."/>
            <person name="Jung M."/>
            <person name="Lee S.J."/>
            <person name="Yim H.S."/>
            <person name="Lee J.H."/>
            <person name="Bhattacharya D."/>
            <person name="Yoon H.S."/>
        </authorList>
    </citation>
    <scope>NUCLEOTIDE SEQUENCE [LARGE SCALE GENOMIC DNA]</scope>
    <source>
        <strain evidence="3 4">SKKU-2015</strain>
        <tissue evidence="3">Whole body</tissue>
    </source>
</reference>
<evidence type="ECO:0000313" key="4">
    <source>
        <dbReference type="Proteomes" id="UP000247409"/>
    </source>
</evidence>
<proteinExistence type="predicted"/>
<evidence type="ECO:0000256" key="1">
    <source>
        <dbReference type="SAM" id="Phobius"/>
    </source>
</evidence>
<keyword evidence="4" id="KW-1185">Reference proteome</keyword>
<evidence type="ECO:0000313" key="2">
    <source>
        <dbReference type="EMBL" id="PXF40635.1"/>
    </source>
</evidence>
<dbReference type="OrthoDB" id="5631at2759"/>
<feature type="transmembrane region" description="Helical" evidence="1">
    <location>
        <begin position="47"/>
        <end position="65"/>
    </location>
</feature>
<organism evidence="3 4">
    <name type="scientific">Gracilariopsis chorda</name>
    <dbReference type="NCBI Taxonomy" id="448386"/>
    <lineage>
        <taxon>Eukaryota</taxon>
        <taxon>Rhodophyta</taxon>
        <taxon>Florideophyceae</taxon>
        <taxon>Rhodymeniophycidae</taxon>
        <taxon>Gracilariales</taxon>
        <taxon>Gracilariaceae</taxon>
        <taxon>Gracilariopsis</taxon>
    </lineage>
</organism>
<protein>
    <submittedName>
        <fullName evidence="3">Uncharacterized protein</fullName>
    </submittedName>
</protein>
<dbReference type="EMBL" id="NBIV01000275">
    <property type="protein sequence ID" value="PXF40635.1"/>
    <property type="molecule type" value="Genomic_DNA"/>
</dbReference>
<keyword evidence="1" id="KW-0812">Transmembrane</keyword>
<keyword evidence="1" id="KW-1133">Transmembrane helix</keyword>
<dbReference type="EMBL" id="NBIV01000275">
    <property type="protein sequence ID" value="PXF40636.1"/>
    <property type="molecule type" value="Genomic_DNA"/>
</dbReference>
<dbReference type="Proteomes" id="UP000247409">
    <property type="component" value="Unassembled WGS sequence"/>
</dbReference>
<gene>
    <name evidence="2" type="ORF">BWQ96_09648</name>
    <name evidence="3" type="ORF">BWQ96_09649</name>
</gene>
<feature type="transmembrane region" description="Helical" evidence="1">
    <location>
        <begin position="9"/>
        <end position="27"/>
    </location>
</feature>
<evidence type="ECO:0000313" key="3">
    <source>
        <dbReference type="EMBL" id="PXF40636.1"/>
    </source>
</evidence>
<keyword evidence="1" id="KW-0472">Membrane</keyword>
<sequence>MELAALSDVFYIVVLAYIAAFMPWTAFSAKDFISDKWKSTRHTRQAGYINLLFAIVPACYIVLYCRVQFFALDWKEGCAAVAALAFALLHGFRLGWGLWQLYLFRSSCADSIEALEAMGVTYRYCDENRRDVVDKHCKSAWEKADEMLVNNRVVDNQF</sequence>
<name>A0A2V3IEX5_9FLOR</name>
<comment type="caution">
    <text evidence="3">The sequence shown here is derived from an EMBL/GenBank/DDBJ whole genome shotgun (WGS) entry which is preliminary data.</text>
</comment>
<accession>A0A2V3IEX5</accession>